<dbReference type="GO" id="GO:0005829">
    <property type="term" value="C:cytosol"/>
    <property type="evidence" value="ECO:0007669"/>
    <property type="project" value="TreeGrafter"/>
</dbReference>
<dbReference type="AlphaFoldDB" id="A0A1H6R7M1"/>
<accession>A0A1H6R7M1</accession>
<evidence type="ECO:0000256" key="4">
    <source>
        <dbReference type="HAMAP-Rule" id="MF_01632"/>
    </source>
</evidence>
<evidence type="ECO:0000256" key="2">
    <source>
        <dbReference type="ARBA" id="ARBA00022688"/>
    </source>
</evidence>
<comment type="caution">
    <text evidence="4">Lacks conserved residue(s) required for the propagation of feature annotation.</text>
</comment>
<dbReference type="Gene3D" id="3.40.1410.10">
    <property type="entry name" value="Chorismate lyase-like"/>
    <property type="match status" value="1"/>
</dbReference>
<dbReference type="GO" id="GO:0006744">
    <property type="term" value="P:ubiquinone biosynthetic process"/>
    <property type="evidence" value="ECO:0007669"/>
    <property type="project" value="UniProtKB-UniRule"/>
</dbReference>
<evidence type="ECO:0000313" key="6">
    <source>
        <dbReference type="Proteomes" id="UP000242999"/>
    </source>
</evidence>
<feature type="binding site" evidence="4">
    <location>
        <position position="191"/>
    </location>
    <ligand>
        <name>substrate</name>
    </ligand>
</feature>
<reference evidence="6" key="1">
    <citation type="submission" date="2016-10" db="EMBL/GenBank/DDBJ databases">
        <authorList>
            <person name="Varghese N."/>
            <person name="Submissions S."/>
        </authorList>
    </citation>
    <scope>NUCLEOTIDE SEQUENCE [LARGE SCALE GENOMIC DNA]</scope>
    <source>
        <strain evidence="6">DSM 7165</strain>
    </source>
</reference>
<dbReference type="OrthoDB" id="9789493at2"/>
<dbReference type="EMBL" id="FNYH01000003">
    <property type="protein sequence ID" value="SEI51791.1"/>
    <property type="molecule type" value="Genomic_DNA"/>
</dbReference>
<feature type="binding site" evidence="4">
    <location>
        <position position="106"/>
    </location>
    <ligand>
        <name>substrate</name>
    </ligand>
</feature>
<dbReference type="STRING" id="64971.SAMN05421831_103146"/>
<gene>
    <name evidence="4" type="primary">ubiC</name>
    <name evidence="5" type="ORF">SAMN05421831_103146</name>
</gene>
<dbReference type="GO" id="GO:0042866">
    <property type="term" value="P:pyruvate biosynthetic process"/>
    <property type="evidence" value="ECO:0007669"/>
    <property type="project" value="UniProtKB-UniRule"/>
</dbReference>
<proteinExistence type="inferred from homology"/>
<comment type="pathway">
    <text evidence="4">Cofactor biosynthesis; ubiquinone biosynthesis.</text>
</comment>
<comment type="subcellular location">
    <subcellularLocation>
        <location evidence="4">Cytoplasm</location>
    </subcellularLocation>
</comment>
<dbReference type="UniPathway" id="UPA00232"/>
<dbReference type="InterPro" id="IPR007440">
    <property type="entry name" value="Chorismate--pyruvate_lyase"/>
</dbReference>
<dbReference type="RefSeq" id="WP_093308800.1">
    <property type="nucleotide sequence ID" value="NZ_FNYH01000003.1"/>
</dbReference>
<evidence type="ECO:0000313" key="5">
    <source>
        <dbReference type="EMBL" id="SEI51791.1"/>
    </source>
</evidence>
<keyword evidence="6" id="KW-1185">Reference proteome</keyword>
<dbReference type="PANTHER" id="PTHR38683:SF1">
    <property type="entry name" value="CHORISMATE PYRUVATE-LYASE"/>
    <property type="match status" value="1"/>
</dbReference>
<dbReference type="Pfam" id="PF04345">
    <property type="entry name" value="Chor_lyase"/>
    <property type="match status" value="1"/>
</dbReference>
<keyword evidence="1 4" id="KW-0963">Cytoplasm</keyword>
<dbReference type="HAMAP" id="MF_01632">
    <property type="entry name" value="UbiC"/>
    <property type="match status" value="1"/>
</dbReference>
<comment type="similarity">
    <text evidence="4">Belongs to the UbiC family.</text>
</comment>
<keyword evidence="4 5" id="KW-0670">Pyruvate</keyword>
<dbReference type="GO" id="GO:0008813">
    <property type="term" value="F:chorismate lyase activity"/>
    <property type="evidence" value="ECO:0007669"/>
    <property type="project" value="UniProtKB-UniRule"/>
</dbReference>
<evidence type="ECO:0000256" key="1">
    <source>
        <dbReference type="ARBA" id="ARBA00022490"/>
    </source>
</evidence>
<dbReference type="InterPro" id="IPR028978">
    <property type="entry name" value="Chorismate_lyase_/UTRA_dom_sf"/>
</dbReference>
<dbReference type="SUPFAM" id="SSF64288">
    <property type="entry name" value="Chorismate lyase-like"/>
    <property type="match status" value="1"/>
</dbReference>
<feature type="binding site" evidence="4">
    <location>
        <position position="143"/>
    </location>
    <ligand>
        <name>substrate</name>
    </ligand>
</feature>
<dbReference type="PANTHER" id="PTHR38683">
    <property type="entry name" value="CHORISMATE PYRUVATE-LYASE"/>
    <property type="match status" value="1"/>
</dbReference>
<comment type="catalytic activity">
    <reaction evidence="4">
        <text>chorismate = 4-hydroxybenzoate + pyruvate</text>
        <dbReference type="Rhea" id="RHEA:16505"/>
        <dbReference type="ChEBI" id="CHEBI:15361"/>
        <dbReference type="ChEBI" id="CHEBI:17879"/>
        <dbReference type="ChEBI" id="CHEBI:29748"/>
        <dbReference type="EC" id="4.1.3.40"/>
    </reaction>
</comment>
<protein>
    <recommendedName>
        <fullName evidence="4">Probable chorismate pyruvate-lyase</fullName>
        <shortName evidence="4">CL</shortName>
        <shortName evidence="4">CPL</shortName>
        <ecNumber evidence="4">4.1.3.40</ecNumber>
    </recommendedName>
</protein>
<evidence type="ECO:0000256" key="3">
    <source>
        <dbReference type="ARBA" id="ARBA00023239"/>
    </source>
</evidence>
<organism evidence="5 6">
    <name type="scientific">Allopseudospirillum japonicum</name>
    <dbReference type="NCBI Taxonomy" id="64971"/>
    <lineage>
        <taxon>Bacteria</taxon>
        <taxon>Pseudomonadati</taxon>
        <taxon>Pseudomonadota</taxon>
        <taxon>Gammaproteobacteria</taxon>
        <taxon>Oceanospirillales</taxon>
        <taxon>Oceanospirillaceae</taxon>
        <taxon>Allopseudospirillum</taxon>
    </lineage>
</organism>
<comment type="function">
    <text evidence="4">Removes the pyruvyl group from chorismate, with concomitant aromatization of the ring, to provide 4-hydroxybenzoate (4HB) for the ubiquinone pathway.</text>
</comment>
<dbReference type="Proteomes" id="UP000242999">
    <property type="component" value="Unassembled WGS sequence"/>
</dbReference>
<keyword evidence="2 4" id="KW-0831">Ubiquinone biosynthesis</keyword>
<name>A0A1H6R7M1_9GAMM</name>
<keyword evidence="3 4" id="KW-0456">Lyase</keyword>
<dbReference type="EC" id="4.1.3.40" evidence="4"/>
<sequence length="211" mass="24477">MHFPPTQRPHPQRLTPPIWLPQDAVPVHQQRLAAWPNLPWAPLATKGALPALWRPWLSERGSLTLALSRYQGTQVQVQVLQEAYTRASAHEAHVLRIRQETPVWARHVLLRLQGHAWVFARTLVPKHAQNLIQRLQPLGNQALGSWLFQQKHIRRQALWVTQAPHLRQQLGIHWGRGSCFLWQQQGIWVSEFFLAPMYQALIQQAALRNQI</sequence>